<accession>A0ABU2KFI4</accession>
<dbReference type="EMBL" id="JAVRBG010000002">
    <property type="protein sequence ID" value="MDT0293472.1"/>
    <property type="molecule type" value="Genomic_DNA"/>
</dbReference>
<name>A0ABU2KFI4_9FLAO</name>
<protein>
    <submittedName>
        <fullName evidence="2">Uncharacterized protein</fullName>
    </submittedName>
</protein>
<comment type="caution">
    <text evidence="2">The sequence shown here is derived from an EMBL/GenBank/DDBJ whole genome shotgun (WGS) entry which is preliminary data.</text>
</comment>
<keyword evidence="3" id="KW-1185">Reference proteome</keyword>
<keyword evidence="1" id="KW-0732">Signal</keyword>
<evidence type="ECO:0000313" key="2">
    <source>
        <dbReference type="EMBL" id="MDT0293472.1"/>
    </source>
</evidence>
<proteinExistence type="predicted"/>
<dbReference type="RefSeq" id="WP_311400449.1">
    <property type="nucleotide sequence ID" value="NZ_JAVRBG010000002.1"/>
</dbReference>
<evidence type="ECO:0000313" key="3">
    <source>
        <dbReference type="Proteomes" id="UP001182991"/>
    </source>
</evidence>
<organism evidence="2 3">
    <name type="scientific">Mesonia ostreae</name>
    <dbReference type="NCBI Taxonomy" id="861110"/>
    <lineage>
        <taxon>Bacteria</taxon>
        <taxon>Pseudomonadati</taxon>
        <taxon>Bacteroidota</taxon>
        <taxon>Flavobacteriia</taxon>
        <taxon>Flavobacteriales</taxon>
        <taxon>Flavobacteriaceae</taxon>
        <taxon>Mesonia</taxon>
    </lineage>
</organism>
<feature type="signal peptide" evidence="1">
    <location>
        <begin position="1"/>
        <end position="18"/>
    </location>
</feature>
<feature type="chain" id="PRO_5047297524" evidence="1">
    <location>
        <begin position="19"/>
        <end position="255"/>
    </location>
</feature>
<dbReference type="Proteomes" id="UP001182991">
    <property type="component" value="Unassembled WGS sequence"/>
</dbReference>
<evidence type="ECO:0000256" key="1">
    <source>
        <dbReference type="SAM" id="SignalP"/>
    </source>
</evidence>
<reference evidence="3" key="1">
    <citation type="submission" date="2023-07" db="EMBL/GenBank/DDBJ databases">
        <title>Isolating and identifying novel microbial strains from the Mariana Trench.</title>
        <authorList>
            <person name="Fu H."/>
        </authorList>
    </citation>
    <scope>NUCLEOTIDE SEQUENCE [LARGE SCALE GENOMIC DNA]</scope>
    <source>
        <strain evidence="3">T-y2</strain>
    </source>
</reference>
<gene>
    <name evidence="2" type="ORF">RLT85_02370</name>
</gene>
<sequence length="255" mass="29706">MKRITLLLAVLTVTFSFAQRSPAIAPSSISQFQQMISTVDNFNNNIKNNTNYFIKNGQKIENTNVIGSMYYDDEFKKGEVIDKETGQVISVYLRYRIYDDTFEAKKSPQEEETLIMERNPKYDIVIDGTKFTFINQLPIFINKANNGYLVVLNENDDAQVLKRISQKFTPGQKSNTPMSSDKKPRLKNEENYFISVNNELFSIEAHKRRAADAFPDHNKELEKYIKNNKLKFRRSNEEEDLITLTKYYNEVTENS</sequence>